<dbReference type="Proteomes" id="UP000265120">
    <property type="component" value="Chromosome 5"/>
</dbReference>
<reference evidence="2 3" key="1">
    <citation type="journal article" date="2014" name="Nat. Genet.">
        <title>Whole-genome sequence of a flatfish provides insights into ZW sex chromosome evolution and adaptation to a benthic lifestyle.</title>
        <authorList>
            <person name="Chen S."/>
            <person name="Zhang G."/>
            <person name="Shao C."/>
            <person name="Huang Q."/>
            <person name="Liu G."/>
            <person name="Zhang P."/>
            <person name="Song W."/>
            <person name="An N."/>
            <person name="Chalopin D."/>
            <person name="Volff J.N."/>
            <person name="Hong Y."/>
            <person name="Li Q."/>
            <person name="Sha Z."/>
            <person name="Zhou H."/>
            <person name="Xie M."/>
            <person name="Yu Q."/>
            <person name="Liu Y."/>
            <person name="Xiang H."/>
            <person name="Wang N."/>
            <person name="Wu K."/>
            <person name="Yang C."/>
            <person name="Zhou Q."/>
            <person name="Liao X."/>
            <person name="Yang L."/>
            <person name="Hu Q."/>
            <person name="Zhang J."/>
            <person name="Meng L."/>
            <person name="Jin L."/>
            <person name="Tian Y."/>
            <person name="Lian J."/>
            <person name="Yang J."/>
            <person name="Miao G."/>
            <person name="Liu S."/>
            <person name="Liang Z."/>
            <person name="Yan F."/>
            <person name="Li Y."/>
            <person name="Sun B."/>
            <person name="Zhang H."/>
            <person name="Zhang J."/>
            <person name="Zhu Y."/>
            <person name="Du M."/>
            <person name="Zhao Y."/>
            <person name="Schartl M."/>
            <person name="Tang Q."/>
            <person name="Wang J."/>
        </authorList>
    </citation>
    <scope>NUCLEOTIDE SEQUENCE</scope>
</reference>
<name>A0A3P8VFP5_CYNSE</name>
<dbReference type="PANTHER" id="PTHR15960:SF3">
    <property type="entry name" value="UBIQUITIN-ASSOCIATED PROTEIN 1-LIKE"/>
    <property type="match status" value="1"/>
</dbReference>
<dbReference type="AlphaFoldDB" id="A0A3P8VFP5"/>
<protein>
    <submittedName>
        <fullName evidence="2">Ubiquitin associated protein 1 like</fullName>
    </submittedName>
</protein>
<dbReference type="STRING" id="244447.ENSCSEP00000011280"/>
<dbReference type="GeneTree" id="ENSGT00390000008092"/>
<reference evidence="2" key="2">
    <citation type="submission" date="2025-05" db="UniProtKB">
        <authorList>
            <consortium name="Ensembl"/>
        </authorList>
    </citation>
    <scope>IDENTIFICATION</scope>
</reference>
<feature type="region of interest" description="Disordered" evidence="1">
    <location>
        <begin position="117"/>
        <end position="155"/>
    </location>
</feature>
<dbReference type="GO" id="GO:0043130">
    <property type="term" value="F:ubiquitin binding"/>
    <property type="evidence" value="ECO:0007669"/>
    <property type="project" value="InterPro"/>
</dbReference>
<evidence type="ECO:0000256" key="1">
    <source>
        <dbReference type="SAM" id="MobiDB-lite"/>
    </source>
</evidence>
<dbReference type="InterPro" id="IPR042575">
    <property type="entry name" value="UBAP1_C"/>
</dbReference>
<organism evidence="2 3">
    <name type="scientific">Cynoglossus semilaevis</name>
    <name type="common">Tongue sole</name>
    <dbReference type="NCBI Taxonomy" id="244447"/>
    <lineage>
        <taxon>Eukaryota</taxon>
        <taxon>Metazoa</taxon>
        <taxon>Chordata</taxon>
        <taxon>Craniata</taxon>
        <taxon>Vertebrata</taxon>
        <taxon>Euteleostomi</taxon>
        <taxon>Actinopterygii</taxon>
        <taxon>Neopterygii</taxon>
        <taxon>Teleostei</taxon>
        <taxon>Neoteleostei</taxon>
        <taxon>Acanthomorphata</taxon>
        <taxon>Carangaria</taxon>
        <taxon>Pleuronectiformes</taxon>
        <taxon>Pleuronectoidei</taxon>
        <taxon>Cynoglossidae</taxon>
        <taxon>Cynoglossinae</taxon>
        <taxon>Cynoglossus</taxon>
    </lineage>
</organism>
<dbReference type="PANTHER" id="PTHR15960">
    <property type="entry name" value="LD44032P"/>
    <property type="match status" value="1"/>
</dbReference>
<keyword evidence="3" id="KW-1185">Reference proteome</keyword>
<dbReference type="InterPro" id="IPR038870">
    <property type="entry name" value="UBAP1"/>
</dbReference>
<accession>A0A3P8VFP5</accession>
<sequence>MDGVPLKMPQPVSQIVMDDVIITVPDYLTSLQETRYEFHLEKWVLTGLQSGFTSQQQPQPSSCSSGTQPSCPPYWMMFNSPQQSRLASRHSSDFWEPNPRQRSHSLNLSVLRTKFTISESEDEEDGTRSKAQTGVLETKPSDGERPSPSHHRGQQKAFVPDLLNPPACLSSLPHQRRKNLRQCSLNLQKTFTQRESEPGNHVQHLSSCRITQNSGISNTTTKAGAVMKLPTIISHNSMATLSPDSCRNPLLTSTHQGLRSSGSDSTAELLSALSSEENELLEAVTARGYPLRTAIIALQKTGTQMPEEILNYLVACDHLCQLGYDMVQVEEALEMFQNCETKVRTLSVVRLYNICDYKQRCLIFFFSSSSSFFSSSSSSSSFFFSSLLRLRSSFSC</sequence>
<dbReference type="GO" id="GO:0000813">
    <property type="term" value="C:ESCRT I complex"/>
    <property type="evidence" value="ECO:0007669"/>
    <property type="project" value="InterPro"/>
</dbReference>
<dbReference type="Ensembl" id="ENSCSET00000011424.1">
    <property type="protein sequence ID" value="ENSCSEP00000011286.1"/>
    <property type="gene ID" value="ENSCSEG00000007236.1"/>
</dbReference>
<dbReference type="Gene3D" id="1.20.120.1920">
    <property type="entry name" value="UBAP1 SOUBA domain"/>
    <property type="match status" value="1"/>
</dbReference>
<evidence type="ECO:0000313" key="3">
    <source>
        <dbReference type="Proteomes" id="UP000265120"/>
    </source>
</evidence>
<dbReference type="GO" id="GO:0043162">
    <property type="term" value="P:ubiquitin-dependent protein catabolic process via the multivesicular body sorting pathway"/>
    <property type="evidence" value="ECO:0007669"/>
    <property type="project" value="InterPro"/>
</dbReference>
<dbReference type="Ensembl" id="ENSCSET00000011415.1">
    <property type="protein sequence ID" value="ENSCSEP00000011280.1"/>
    <property type="gene ID" value="ENSCSEG00000007236.1"/>
</dbReference>
<evidence type="ECO:0000313" key="2">
    <source>
        <dbReference type="Ensembl" id="ENSCSEP00000011280.1"/>
    </source>
</evidence>
<proteinExistence type="predicted"/>